<name>A0AAX4JB86_9MICR</name>
<dbReference type="InterPro" id="IPR018608">
    <property type="entry name" value="Gti1/Pac2"/>
</dbReference>
<dbReference type="Pfam" id="PF09729">
    <property type="entry name" value="Gti1_Pac2"/>
    <property type="match status" value="1"/>
</dbReference>
<evidence type="ECO:0000313" key="1">
    <source>
        <dbReference type="EMBL" id="WUR03228.1"/>
    </source>
</evidence>
<dbReference type="AlphaFoldDB" id="A0AAX4JB86"/>
<gene>
    <name evidence="1" type="ORF">VNE69_04057</name>
</gene>
<evidence type="ECO:0000313" key="2">
    <source>
        <dbReference type="Proteomes" id="UP001334084"/>
    </source>
</evidence>
<accession>A0AAX4JB86</accession>
<dbReference type="GO" id="GO:0003677">
    <property type="term" value="F:DNA binding"/>
    <property type="evidence" value="ECO:0007669"/>
    <property type="project" value="TreeGrafter"/>
</dbReference>
<organism evidence="1 2">
    <name type="scientific">Vairimorpha necatrix</name>
    <dbReference type="NCBI Taxonomy" id="6039"/>
    <lineage>
        <taxon>Eukaryota</taxon>
        <taxon>Fungi</taxon>
        <taxon>Fungi incertae sedis</taxon>
        <taxon>Microsporidia</taxon>
        <taxon>Nosematidae</taxon>
        <taxon>Vairimorpha</taxon>
    </lineage>
</organism>
<protein>
    <submittedName>
        <fullName evidence="1">cAMP-independent regulatory protein PAC2 (PAC2)</fullName>
    </submittedName>
</protein>
<dbReference type="PANTHER" id="PTHR28027">
    <property type="entry name" value="TRANSCRIPTIONAL REGULATOR MIT1"/>
    <property type="match status" value="1"/>
</dbReference>
<dbReference type="RefSeq" id="XP_065329373.1">
    <property type="nucleotide sequence ID" value="XM_065473301.1"/>
</dbReference>
<sequence>MENLTNFIGCLHSEMECSHIINLAMEGLLNRLKRRLTENEKRMIKPGYSFVYLEEESGIIRWTDSKSWSPSRALGPFMMYVEKRSTNPLIKKIYTAKFMDKIVHIVIYNVYNHEERGVCCTIYSQIRKNIIPESYSKMARTHLNDKKKRNLCVIRKNIMSHNDDIFERYGRIINEEYNDLQYKNIYDHRGAFEKFINRRRELDMSFDNNNSDIDLSFGNENMCRRNFKKRNEESNETETNY</sequence>
<reference evidence="1" key="1">
    <citation type="journal article" date="2024" name="BMC Genomics">
        <title>Functional annotation of a divergent genome using sequence and structure-based similarity.</title>
        <authorList>
            <person name="Svedberg D."/>
            <person name="Winiger R.R."/>
            <person name="Berg A."/>
            <person name="Sharma H."/>
            <person name="Tellgren-Roth C."/>
            <person name="Debrunner-Vossbrinck B.A."/>
            <person name="Vossbrinck C.R."/>
            <person name="Barandun J."/>
        </authorList>
    </citation>
    <scope>NUCLEOTIDE SEQUENCE</scope>
    <source>
        <strain evidence="1">Illinois isolate</strain>
    </source>
</reference>
<dbReference type="Proteomes" id="UP001334084">
    <property type="component" value="Chromosome 4"/>
</dbReference>
<dbReference type="EMBL" id="CP142729">
    <property type="protein sequence ID" value="WUR03228.1"/>
    <property type="molecule type" value="Genomic_DNA"/>
</dbReference>
<proteinExistence type="predicted"/>
<dbReference type="KEGG" id="vnx:VNE69_04057"/>
<keyword evidence="2" id="KW-1185">Reference proteome</keyword>
<dbReference type="PANTHER" id="PTHR28027:SF1">
    <property type="entry name" value="CAMP INDEPENDENT REGULATORY PROTEIN (AFU_ORTHOLOGUE AFUA_3G09640)"/>
    <property type="match status" value="1"/>
</dbReference>
<dbReference type="GeneID" id="90541047"/>